<feature type="transmembrane region" description="Helical" evidence="5">
    <location>
        <begin position="146"/>
        <end position="174"/>
    </location>
</feature>
<dbReference type="EMBL" id="JBHUIW010000019">
    <property type="protein sequence ID" value="MFD2183662.1"/>
    <property type="molecule type" value="Genomic_DNA"/>
</dbReference>
<dbReference type="Pfam" id="PF04932">
    <property type="entry name" value="Wzy_C"/>
    <property type="match status" value="1"/>
</dbReference>
<evidence type="ECO:0000256" key="4">
    <source>
        <dbReference type="ARBA" id="ARBA00023136"/>
    </source>
</evidence>
<organism evidence="7 8">
    <name type="scientific">Rhodoplanes azumiensis</name>
    <dbReference type="NCBI Taxonomy" id="1897628"/>
    <lineage>
        <taxon>Bacteria</taxon>
        <taxon>Pseudomonadati</taxon>
        <taxon>Pseudomonadota</taxon>
        <taxon>Alphaproteobacteria</taxon>
        <taxon>Hyphomicrobiales</taxon>
        <taxon>Nitrobacteraceae</taxon>
        <taxon>Rhodoplanes</taxon>
    </lineage>
</organism>
<feature type="transmembrane region" description="Helical" evidence="5">
    <location>
        <begin position="264"/>
        <end position="285"/>
    </location>
</feature>
<dbReference type="Proteomes" id="UP001597314">
    <property type="component" value="Unassembled WGS sequence"/>
</dbReference>
<proteinExistence type="predicted"/>
<evidence type="ECO:0000256" key="1">
    <source>
        <dbReference type="ARBA" id="ARBA00004141"/>
    </source>
</evidence>
<comment type="caution">
    <text evidence="7">The sequence shown here is derived from an EMBL/GenBank/DDBJ whole genome shotgun (WGS) entry which is preliminary data.</text>
</comment>
<dbReference type="GO" id="GO:0016874">
    <property type="term" value="F:ligase activity"/>
    <property type="evidence" value="ECO:0007669"/>
    <property type="project" value="UniProtKB-KW"/>
</dbReference>
<evidence type="ECO:0000313" key="7">
    <source>
        <dbReference type="EMBL" id="MFD2183662.1"/>
    </source>
</evidence>
<dbReference type="InterPro" id="IPR007016">
    <property type="entry name" value="O-antigen_ligase-rel_domated"/>
</dbReference>
<feature type="transmembrane region" description="Helical" evidence="5">
    <location>
        <begin position="6"/>
        <end position="24"/>
    </location>
</feature>
<sequence length="362" mass="37473">MASFGLFQILGWGLFVATAVVLYPRRVLRAAGAFEAPQTVMLALIGAALVLQFHGDEQDVLAGIGYTLVLLATIAALAVVWTLDIAALSLLAAGAAGVIVLFGLSAIAVLGLPEGRALGGIHPNTVGASMLSGFVLAQFRTGPVMVAIRVMCLVLAVLVSSRFAVLGCTIAFVVRELLYRPLGPKLIAGFAAVVAAAVLFGPQITAILAVDDPMRNFDSGISGREDLWLNALKSIVDYPLGIGFKRASPLEGGHNGYLKIVVEFGVTGGILMIVALVAACAAAVARAFGATPLDRRLILAARAGGLCAYAFGTFFEPQMFNFGDTHGVMVLLLLFAPVRDIAGPVFRTATPSVGAPAPASSR</sequence>
<evidence type="ECO:0000256" key="5">
    <source>
        <dbReference type="SAM" id="Phobius"/>
    </source>
</evidence>
<gene>
    <name evidence="7" type="ORF">ACFSOX_16015</name>
</gene>
<keyword evidence="2 5" id="KW-0812">Transmembrane</keyword>
<keyword evidence="3 5" id="KW-1133">Transmembrane helix</keyword>
<evidence type="ECO:0000259" key="6">
    <source>
        <dbReference type="Pfam" id="PF04932"/>
    </source>
</evidence>
<accession>A0ABW5ANJ1</accession>
<keyword evidence="4 5" id="KW-0472">Membrane</keyword>
<protein>
    <submittedName>
        <fullName evidence="7">O-antigen ligase family protein</fullName>
    </submittedName>
</protein>
<evidence type="ECO:0000313" key="8">
    <source>
        <dbReference type="Proteomes" id="UP001597314"/>
    </source>
</evidence>
<keyword evidence="8" id="KW-1185">Reference proteome</keyword>
<evidence type="ECO:0000256" key="3">
    <source>
        <dbReference type="ARBA" id="ARBA00022989"/>
    </source>
</evidence>
<reference evidence="8" key="1">
    <citation type="journal article" date="2019" name="Int. J. Syst. Evol. Microbiol.">
        <title>The Global Catalogue of Microorganisms (GCM) 10K type strain sequencing project: providing services to taxonomists for standard genome sequencing and annotation.</title>
        <authorList>
            <consortium name="The Broad Institute Genomics Platform"/>
            <consortium name="The Broad Institute Genome Sequencing Center for Infectious Disease"/>
            <person name="Wu L."/>
            <person name="Ma J."/>
        </authorList>
    </citation>
    <scope>NUCLEOTIDE SEQUENCE [LARGE SCALE GENOMIC DNA]</scope>
    <source>
        <strain evidence="8">CGMCC 1.6774</strain>
    </source>
</reference>
<name>A0ABW5ANJ1_9BRAD</name>
<dbReference type="RefSeq" id="WP_378478814.1">
    <property type="nucleotide sequence ID" value="NZ_JBHUIW010000019.1"/>
</dbReference>
<feature type="domain" description="O-antigen ligase-related" evidence="6">
    <location>
        <begin position="150"/>
        <end position="272"/>
    </location>
</feature>
<keyword evidence="7" id="KW-0436">Ligase</keyword>
<feature type="transmembrane region" description="Helical" evidence="5">
    <location>
        <begin position="186"/>
        <end position="210"/>
    </location>
</feature>
<comment type="subcellular location">
    <subcellularLocation>
        <location evidence="1">Membrane</location>
        <topology evidence="1">Multi-pass membrane protein</topology>
    </subcellularLocation>
</comment>
<feature type="transmembrane region" description="Helical" evidence="5">
    <location>
        <begin position="297"/>
        <end position="315"/>
    </location>
</feature>
<feature type="transmembrane region" description="Helical" evidence="5">
    <location>
        <begin position="90"/>
        <end position="112"/>
    </location>
</feature>
<evidence type="ECO:0000256" key="2">
    <source>
        <dbReference type="ARBA" id="ARBA00022692"/>
    </source>
</evidence>
<feature type="transmembrane region" description="Helical" evidence="5">
    <location>
        <begin position="60"/>
        <end position="83"/>
    </location>
</feature>
<feature type="transmembrane region" description="Helical" evidence="5">
    <location>
        <begin position="36"/>
        <end position="54"/>
    </location>
</feature>